<evidence type="ECO:0000313" key="9">
    <source>
        <dbReference type="Proteomes" id="UP000236146"/>
    </source>
</evidence>
<proteinExistence type="inferred from homology"/>
<name>A0A2K1SWB8_GARVA</name>
<dbReference type="PANTHER" id="PTHR11138">
    <property type="entry name" value="METHIONYL-TRNA FORMYLTRANSFERASE"/>
    <property type="match status" value="1"/>
</dbReference>
<dbReference type="InterPro" id="IPR044135">
    <property type="entry name" value="Met-tRNA-FMT_C"/>
</dbReference>
<comment type="similarity">
    <text evidence="1 5">Belongs to the Fmt family.</text>
</comment>
<dbReference type="Gene3D" id="3.40.50.12230">
    <property type="match status" value="1"/>
</dbReference>
<evidence type="ECO:0000256" key="5">
    <source>
        <dbReference type="HAMAP-Rule" id="MF_00182"/>
    </source>
</evidence>
<evidence type="ECO:0000256" key="2">
    <source>
        <dbReference type="ARBA" id="ARBA00012261"/>
    </source>
</evidence>
<sequence>MVLPLLFAGTPEVAVPSLRLLAQDTENFEIRAVLTRPDAPTGRGRKLVPSPVKQAALELGLEVWESNPSEEESFIEQIKNSGVKAAAVVAYGKILRESVLNAVPLGWYNLHFSLLPQWRGAAPVQRAIWAGDEITGATVFRITKGMDSGPILAQYTTEIGKHETSGELLNRLSIDGAPLLSASLSAVESGSANPVEQNPGSYDVAQKITVDDAHIRFDVPAFVADRQIRACTPNPGAWCNIVAKQDYDLNQDLSLDSKSDSKSDSLPIKLHVLKCALANSEDLISRNINNLLPGKLFVDKHHVWVGTSNGVLELQEVKAQGKKAMKAADWARGAHLSDNSYCE</sequence>
<dbReference type="InterPro" id="IPR005793">
    <property type="entry name" value="Formyl_trans_C"/>
</dbReference>
<dbReference type="CDD" id="cd08646">
    <property type="entry name" value="FMT_core_Met-tRNA-FMT_N"/>
    <property type="match status" value="1"/>
</dbReference>
<evidence type="ECO:0000256" key="4">
    <source>
        <dbReference type="ARBA" id="ARBA00022917"/>
    </source>
</evidence>
<dbReference type="EC" id="2.1.2.9" evidence="2 5"/>
<dbReference type="Proteomes" id="UP000236146">
    <property type="component" value="Unassembled WGS sequence"/>
</dbReference>
<protein>
    <recommendedName>
        <fullName evidence="2 5">Methionyl-tRNA formyltransferase</fullName>
        <ecNumber evidence="2 5">2.1.2.9</ecNumber>
    </recommendedName>
</protein>
<dbReference type="PANTHER" id="PTHR11138:SF5">
    <property type="entry name" value="METHIONYL-TRNA FORMYLTRANSFERASE, MITOCHONDRIAL"/>
    <property type="match status" value="1"/>
</dbReference>
<comment type="catalytic activity">
    <reaction evidence="5">
        <text>L-methionyl-tRNA(fMet) + (6R)-10-formyltetrahydrofolate = N-formyl-L-methionyl-tRNA(fMet) + (6S)-5,6,7,8-tetrahydrofolate + H(+)</text>
        <dbReference type="Rhea" id="RHEA:24380"/>
        <dbReference type="Rhea" id="RHEA-COMP:9952"/>
        <dbReference type="Rhea" id="RHEA-COMP:9953"/>
        <dbReference type="ChEBI" id="CHEBI:15378"/>
        <dbReference type="ChEBI" id="CHEBI:57453"/>
        <dbReference type="ChEBI" id="CHEBI:78530"/>
        <dbReference type="ChEBI" id="CHEBI:78844"/>
        <dbReference type="ChEBI" id="CHEBI:195366"/>
        <dbReference type="EC" id="2.1.2.9"/>
    </reaction>
</comment>
<organism evidence="8 9">
    <name type="scientific">Gardnerella vaginalis</name>
    <dbReference type="NCBI Taxonomy" id="2702"/>
    <lineage>
        <taxon>Bacteria</taxon>
        <taxon>Bacillati</taxon>
        <taxon>Actinomycetota</taxon>
        <taxon>Actinomycetes</taxon>
        <taxon>Bifidobacteriales</taxon>
        <taxon>Bifidobacteriaceae</taxon>
        <taxon>Gardnerella</taxon>
    </lineage>
</organism>
<dbReference type="OrthoDB" id="9802815at2"/>
<reference evidence="8 9" key="1">
    <citation type="submission" date="2016-10" db="EMBL/GenBank/DDBJ databases">
        <authorList>
            <person name="Varghese N."/>
        </authorList>
    </citation>
    <scope>NUCLEOTIDE SEQUENCE [LARGE SCALE GENOMIC DNA]</scope>
    <source>
        <strain evidence="8 9">KA00225</strain>
    </source>
</reference>
<feature type="domain" description="Formyl transferase N-terminal" evidence="6">
    <location>
        <begin position="8"/>
        <end position="173"/>
    </location>
</feature>
<gene>
    <name evidence="5" type="primary">fmt</name>
    <name evidence="8" type="ORF">BFS05_00990</name>
</gene>
<evidence type="ECO:0000256" key="1">
    <source>
        <dbReference type="ARBA" id="ARBA00010699"/>
    </source>
</evidence>
<dbReference type="InterPro" id="IPR041711">
    <property type="entry name" value="Met-tRNA-FMT_N"/>
</dbReference>
<dbReference type="GO" id="GO:0004479">
    <property type="term" value="F:methionyl-tRNA formyltransferase activity"/>
    <property type="evidence" value="ECO:0007669"/>
    <property type="project" value="UniProtKB-UniRule"/>
</dbReference>
<dbReference type="EMBL" id="MNLH01000001">
    <property type="protein sequence ID" value="PNS43828.1"/>
    <property type="molecule type" value="Genomic_DNA"/>
</dbReference>
<evidence type="ECO:0000256" key="3">
    <source>
        <dbReference type="ARBA" id="ARBA00022679"/>
    </source>
</evidence>
<evidence type="ECO:0000259" key="7">
    <source>
        <dbReference type="Pfam" id="PF02911"/>
    </source>
</evidence>
<dbReference type="HAMAP" id="MF_00182">
    <property type="entry name" value="Formyl_trans"/>
    <property type="match status" value="1"/>
</dbReference>
<dbReference type="NCBIfam" id="TIGR00460">
    <property type="entry name" value="fmt"/>
    <property type="match status" value="1"/>
</dbReference>
<accession>A0A2K1SWB8</accession>
<dbReference type="InterPro" id="IPR002376">
    <property type="entry name" value="Formyl_transf_N"/>
</dbReference>
<dbReference type="InterPro" id="IPR005794">
    <property type="entry name" value="Fmt"/>
</dbReference>
<dbReference type="AlphaFoldDB" id="A0A2K1SWB8"/>
<dbReference type="InterPro" id="IPR011034">
    <property type="entry name" value="Formyl_transferase-like_C_sf"/>
</dbReference>
<keyword evidence="4 5" id="KW-0648">Protein biosynthesis</keyword>
<comment type="caution">
    <text evidence="8">The sequence shown here is derived from an EMBL/GenBank/DDBJ whole genome shotgun (WGS) entry which is preliminary data.</text>
</comment>
<dbReference type="SUPFAM" id="SSF53328">
    <property type="entry name" value="Formyltransferase"/>
    <property type="match status" value="1"/>
</dbReference>
<dbReference type="GO" id="GO:0005829">
    <property type="term" value="C:cytosol"/>
    <property type="evidence" value="ECO:0007669"/>
    <property type="project" value="TreeGrafter"/>
</dbReference>
<dbReference type="Pfam" id="PF00551">
    <property type="entry name" value="Formyl_trans_N"/>
    <property type="match status" value="1"/>
</dbReference>
<feature type="binding site" evidence="5">
    <location>
        <begin position="113"/>
        <end position="116"/>
    </location>
    <ligand>
        <name>(6S)-5,6,7,8-tetrahydrofolate</name>
        <dbReference type="ChEBI" id="CHEBI:57453"/>
    </ligand>
</feature>
<dbReference type="RefSeq" id="WP_103084208.1">
    <property type="nucleotide sequence ID" value="NZ_MNLH01000001.1"/>
</dbReference>
<feature type="domain" description="Formyl transferase C-terminal" evidence="7">
    <location>
        <begin position="207"/>
        <end position="334"/>
    </location>
</feature>
<dbReference type="CDD" id="cd08704">
    <property type="entry name" value="Met_tRNA_FMT_C"/>
    <property type="match status" value="1"/>
</dbReference>
<dbReference type="InterPro" id="IPR036477">
    <property type="entry name" value="Formyl_transf_N_sf"/>
</dbReference>
<evidence type="ECO:0000259" key="6">
    <source>
        <dbReference type="Pfam" id="PF00551"/>
    </source>
</evidence>
<keyword evidence="3 5" id="KW-0808">Transferase</keyword>
<evidence type="ECO:0000313" key="8">
    <source>
        <dbReference type="EMBL" id="PNS43828.1"/>
    </source>
</evidence>
<dbReference type="Pfam" id="PF02911">
    <property type="entry name" value="Formyl_trans_C"/>
    <property type="match status" value="1"/>
</dbReference>
<dbReference type="SUPFAM" id="SSF50486">
    <property type="entry name" value="FMT C-terminal domain-like"/>
    <property type="match status" value="1"/>
</dbReference>
<comment type="function">
    <text evidence="5">Attaches a formyl group to the free amino group of methionyl-tRNA(fMet). The formyl group appears to play a dual role in the initiator identity of N-formylmethionyl-tRNA by promoting its recognition by IF2 and preventing the misappropriation of this tRNA by the elongation apparatus.</text>
</comment>